<protein>
    <recommendedName>
        <fullName evidence="1">ABM domain-containing protein</fullName>
    </recommendedName>
</protein>
<dbReference type="AlphaFoldDB" id="A0A2S1LMJ3"/>
<dbReference type="KEGG" id="fki:FK004_06485"/>
<dbReference type="InterPro" id="IPR007138">
    <property type="entry name" value="ABM_dom"/>
</dbReference>
<evidence type="ECO:0000313" key="3">
    <source>
        <dbReference type="Proteomes" id="UP000244677"/>
    </source>
</evidence>
<dbReference type="SUPFAM" id="SSF54909">
    <property type="entry name" value="Dimeric alpha+beta barrel"/>
    <property type="match status" value="1"/>
</dbReference>
<gene>
    <name evidence="2" type="ORF">FK004_06485</name>
</gene>
<dbReference type="OrthoDB" id="1494517at2"/>
<feature type="domain" description="ABM" evidence="1">
    <location>
        <begin position="12"/>
        <end position="76"/>
    </location>
</feature>
<dbReference type="Proteomes" id="UP000244677">
    <property type="component" value="Chromosome"/>
</dbReference>
<accession>A0A2S1LMJ3</accession>
<dbReference type="Pfam" id="PF03992">
    <property type="entry name" value="ABM"/>
    <property type="match status" value="1"/>
</dbReference>
<evidence type="ECO:0000313" key="2">
    <source>
        <dbReference type="EMBL" id="AWG24901.1"/>
    </source>
</evidence>
<dbReference type="Gene3D" id="3.30.70.100">
    <property type="match status" value="1"/>
</dbReference>
<name>A0A2S1LMJ3_9FLAO</name>
<organism evidence="2 3">
    <name type="scientific">Flavobacterium kingsejongi</name>
    <dbReference type="NCBI Taxonomy" id="1678728"/>
    <lineage>
        <taxon>Bacteria</taxon>
        <taxon>Pseudomonadati</taxon>
        <taxon>Bacteroidota</taxon>
        <taxon>Flavobacteriia</taxon>
        <taxon>Flavobacteriales</taxon>
        <taxon>Flavobacteriaceae</taxon>
        <taxon>Flavobacterium</taxon>
    </lineage>
</organism>
<keyword evidence="3" id="KW-1185">Reference proteome</keyword>
<proteinExistence type="predicted"/>
<sequence>MTLITNDQKICTLINVFTVEPEHQLALLEQLKEITENVMSTYPGYISANLHLSDDGKTVTNYAQWASFQDYQNVLQDTKALERMKHAAALAIDFKPAVYSKIWTHKK</sequence>
<dbReference type="InterPro" id="IPR011008">
    <property type="entry name" value="Dimeric_a/b-barrel"/>
</dbReference>
<dbReference type="RefSeq" id="WP_108736525.1">
    <property type="nucleotide sequence ID" value="NZ_CP020919.1"/>
</dbReference>
<dbReference type="EMBL" id="CP020919">
    <property type="protein sequence ID" value="AWG24901.1"/>
    <property type="molecule type" value="Genomic_DNA"/>
</dbReference>
<evidence type="ECO:0000259" key="1">
    <source>
        <dbReference type="Pfam" id="PF03992"/>
    </source>
</evidence>
<reference evidence="2 3" key="1">
    <citation type="submission" date="2017-04" db="EMBL/GenBank/DDBJ databases">
        <title>Complete genome sequence of Flavobacterium kingsejong AJ004.</title>
        <authorList>
            <person name="Lee P.C."/>
        </authorList>
    </citation>
    <scope>NUCLEOTIDE SEQUENCE [LARGE SCALE GENOMIC DNA]</scope>
    <source>
        <strain evidence="2 3">AJ004</strain>
    </source>
</reference>